<dbReference type="PROSITE" id="PS50977">
    <property type="entry name" value="HTH_TETR_2"/>
    <property type="match status" value="1"/>
</dbReference>
<feature type="domain" description="HTH tetR-type" evidence="3">
    <location>
        <begin position="4"/>
        <end position="64"/>
    </location>
</feature>
<dbReference type="Gene3D" id="1.10.357.10">
    <property type="entry name" value="Tetracycline Repressor, domain 2"/>
    <property type="match status" value="1"/>
</dbReference>
<dbReference type="Proteomes" id="UP001069802">
    <property type="component" value="Unassembled WGS sequence"/>
</dbReference>
<evidence type="ECO:0000256" key="2">
    <source>
        <dbReference type="PROSITE-ProRule" id="PRU00335"/>
    </source>
</evidence>
<protein>
    <submittedName>
        <fullName evidence="4">TetR family transcriptional regulator</fullName>
    </submittedName>
</protein>
<dbReference type="Pfam" id="PF00440">
    <property type="entry name" value="TetR_N"/>
    <property type="match status" value="1"/>
</dbReference>
<feature type="DNA-binding region" description="H-T-H motif" evidence="2">
    <location>
        <begin position="27"/>
        <end position="46"/>
    </location>
</feature>
<keyword evidence="1 2" id="KW-0238">DNA-binding</keyword>
<accession>A0ABT4LL77</accession>
<dbReference type="InterPro" id="IPR009057">
    <property type="entry name" value="Homeodomain-like_sf"/>
</dbReference>
<proteinExistence type="predicted"/>
<evidence type="ECO:0000256" key="1">
    <source>
        <dbReference type="ARBA" id="ARBA00023125"/>
    </source>
</evidence>
<reference evidence="4" key="1">
    <citation type="submission" date="2022-12" db="EMBL/GenBank/DDBJ databases">
        <title>Bacterial isolates from different developmental stages of Nematostella vectensis.</title>
        <authorList>
            <person name="Fraune S."/>
        </authorList>
    </citation>
    <scope>NUCLEOTIDE SEQUENCE</scope>
    <source>
        <strain evidence="4">G21630-S1</strain>
    </source>
</reference>
<dbReference type="InterPro" id="IPR001647">
    <property type="entry name" value="HTH_TetR"/>
</dbReference>
<evidence type="ECO:0000313" key="5">
    <source>
        <dbReference type="Proteomes" id="UP001069802"/>
    </source>
</evidence>
<sequence length="200" mass="22157">MKKTDIPNHVLQTAMRLSIEQGWQNLSLAEIAVAAKLPLSELYAIFPSKAAILQHLAVQADLQLMDGEEKDRLEQPVKDRLFDLMMNRFEALSPYKQGLKSVVKAGSSDPFSAVSQLCHLRHSMALVLEAAGISTSGLRGFLRTKALSAVYLGAFRVWLKDESEDMVKTMASLDKGLGKLDSWARRCSETFCSKRSKKAA</sequence>
<dbReference type="EMBL" id="JAPWGY010000004">
    <property type="protein sequence ID" value="MCZ4281868.1"/>
    <property type="molecule type" value="Genomic_DNA"/>
</dbReference>
<name>A0ABT4LL77_9PROT</name>
<evidence type="ECO:0000259" key="3">
    <source>
        <dbReference type="PROSITE" id="PS50977"/>
    </source>
</evidence>
<keyword evidence="5" id="KW-1185">Reference proteome</keyword>
<organism evidence="4 5">
    <name type="scientific">Kiloniella laminariae</name>
    <dbReference type="NCBI Taxonomy" id="454162"/>
    <lineage>
        <taxon>Bacteria</taxon>
        <taxon>Pseudomonadati</taxon>
        <taxon>Pseudomonadota</taxon>
        <taxon>Alphaproteobacteria</taxon>
        <taxon>Rhodospirillales</taxon>
        <taxon>Kiloniellaceae</taxon>
        <taxon>Kiloniella</taxon>
    </lineage>
</organism>
<gene>
    <name evidence="4" type="ORF">O4H49_13840</name>
</gene>
<dbReference type="RefSeq" id="WP_269424021.1">
    <property type="nucleotide sequence ID" value="NZ_JAPWGY010000004.1"/>
</dbReference>
<dbReference type="SUPFAM" id="SSF46689">
    <property type="entry name" value="Homeodomain-like"/>
    <property type="match status" value="1"/>
</dbReference>
<evidence type="ECO:0000313" key="4">
    <source>
        <dbReference type="EMBL" id="MCZ4281868.1"/>
    </source>
</evidence>
<comment type="caution">
    <text evidence="4">The sequence shown here is derived from an EMBL/GenBank/DDBJ whole genome shotgun (WGS) entry which is preliminary data.</text>
</comment>